<keyword evidence="2" id="KW-1185">Reference proteome</keyword>
<evidence type="ECO:0000313" key="1">
    <source>
        <dbReference type="EMBL" id="KAJ8131835.1"/>
    </source>
</evidence>
<sequence length="532" mass="60876">MEGNNEEQALAKASNETLSDIQDLTIQCRGLFRQLSTDNTLTIEDGIEGRGLMASFKMWTAEMGVFDEGQQSFTSRLKSIPKISKPTRSYLDHLKRDLEKVLFRINSEHNISSTIESDDSSNRSSTSSRRQPTVWTSTQDTIASLWQFRHRIPLALRRLERVQHFKVVDRNKQVYQLFERCARQKLDHLFPNASEALRGRMAVSIGIRRARFQYLKQHQKKTLTLSKPALSLQENSVIEGNERQNMPEMNQKRETVLPSEVSASNTIVTKLDPKRSNLSQNKILPAESVSSVKIFHREFPPIPKLDPGVALHRSIADTYASWCVHMRYKHTQAEWHCFYCKTAPFTYTPFSNKADLESHLEKRHQELIPDSLRPTTVEYSKIRQHALQECPFCGGFPKEIEKKHPGQDRKELCELLNEHVRDHLIDVALIMAPFETGELGNELDDAKSEAQRDNDSECDVDRVGDTYEMEDIADKKTSGNETDSVLQCFAENMGLNQLSLRPSLPLVESPNLPNVDDAYDIESSTKQKISTR</sequence>
<dbReference type="EMBL" id="JAPUUL010000220">
    <property type="protein sequence ID" value="KAJ8131835.1"/>
    <property type="molecule type" value="Genomic_DNA"/>
</dbReference>
<organism evidence="1 2">
    <name type="scientific">Lasiodiplodia mahajangana</name>
    <dbReference type="NCBI Taxonomy" id="1108764"/>
    <lineage>
        <taxon>Eukaryota</taxon>
        <taxon>Fungi</taxon>
        <taxon>Dikarya</taxon>
        <taxon>Ascomycota</taxon>
        <taxon>Pezizomycotina</taxon>
        <taxon>Dothideomycetes</taxon>
        <taxon>Dothideomycetes incertae sedis</taxon>
        <taxon>Botryosphaeriales</taxon>
        <taxon>Botryosphaeriaceae</taxon>
        <taxon>Lasiodiplodia</taxon>
    </lineage>
</organism>
<gene>
    <name evidence="1" type="ORF">O1611_g1788</name>
</gene>
<comment type="caution">
    <text evidence="1">The sequence shown here is derived from an EMBL/GenBank/DDBJ whole genome shotgun (WGS) entry which is preliminary data.</text>
</comment>
<reference evidence="1" key="1">
    <citation type="submission" date="2022-12" db="EMBL/GenBank/DDBJ databases">
        <title>Genome Sequence of Lasiodiplodia mahajangana.</title>
        <authorList>
            <person name="Buettner E."/>
        </authorList>
    </citation>
    <scope>NUCLEOTIDE SEQUENCE</scope>
    <source>
        <strain evidence="1">VT137</strain>
    </source>
</reference>
<evidence type="ECO:0000313" key="2">
    <source>
        <dbReference type="Proteomes" id="UP001153332"/>
    </source>
</evidence>
<name>A0ACC2JWI7_9PEZI</name>
<protein>
    <submittedName>
        <fullName evidence="1">Uncharacterized protein</fullName>
    </submittedName>
</protein>
<dbReference type="Proteomes" id="UP001153332">
    <property type="component" value="Unassembled WGS sequence"/>
</dbReference>
<proteinExistence type="predicted"/>
<accession>A0ACC2JWI7</accession>